<dbReference type="PROSITE" id="PS50940">
    <property type="entry name" value="CHIT_BIND_II"/>
    <property type="match status" value="3"/>
</dbReference>
<evidence type="ECO:0000259" key="6">
    <source>
        <dbReference type="PROSITE" id="PS50940"/>
    </source>
</evidence>
<keyword evidence="3" id="KW-0677">Repeat</keyword>
<evidence type="ECO:0000313" key="8">
    <source>
        <dbReference type="RefSeq" id="XP_014675007.1"/>
    </source>
</evidence>
<feature type="domain" description="Chitin-binding type-2" evidence="6">
    <location>
        <begin position="9"/>
        <end position="64"/>
    </location>
</feature>
<keyword evidence="7" id="KW-1185">Reference proteome</keyword>
<name>A0ABM1ES36_PRICU</name>
<evidence type="ECO:0000256" key="3">
    <source>
        <dbReference type="ARBA" id="ARBA00022737"/>
    </source>
</evidence>
<sequence length="197" mass="21953">MVIHHGFRPYRCPAPIGYFADPQDCGKFYHCVRDRPHHMTCAAGTEFDVTLKVCNWPELAGCVPRQASDEPAELTDFTCPEASGRFRDPLDCTSYYECDRQVALRMPCEPGTLFDDSLGECNWEEAVSCSSMAGRGAGEAAGFSLPAVRRLLFPRRADCNKFYQCDDGRGRHMECATGTEFDPVLKICNWPECASTA</sequence>
<feature type="domain" description="Chitin-binding type-2" evidence="6">
    <location>
        <begin position="76"/>
        <end position="131"/>
    </location>
</feature>
<dbReference type="InterPro" id="IPR036508">
    <property type="entry name" value="Chitin-bd_dom_sf"/>
</dbReference>
<keyword evidence="2" id="KW-0732">Signal</keyword>
<gene>
    <name evidence="8" type="primary">LOC106815093</name>
</gene>
<evidence type="ECO:0000256" key="4">
    <source>
        <dbReference type="ARBA" id="ARBA00023157"/>
    </source>
</evidence>
<dbReference type="Pfam" id="PF01607">
    <property type="entry name" value="CBM_14"/>
    <property type="match status" value="3"/>
</dbReference>
<keyword evidence="4" id="KW-1015">Disulfide bond</keyword>
<feature type="domain" description="Chitin-binding type-2" evidence="6">
    <location>
        <begin position="142"/>
        <end position="192"/>
    </location>
</feature>
<dbReference type="SMART" id="SM00494">
    <property type="entry name" value="ChtBD2"/>
    <property type="match status" value="3"/>
</dbReference>
<proteinExistence type="predicted"/>
<dbReference type="Gene3D" id="2.170.140.10">
    <property type="entry name" value="Chitin binding domain"/>
    <property type="match status" value="3"/>
</dbReference>
<keyword evidence="1" id="KW-0147">Chitin-binding</keyword>
<protein>
    <submittedName>
        <fullName evidence="8">Peritrophin-1-like</fullName>
    </submittedName>
</protein>
<evidence type="ECO:0000256" key="5">
    <source>
        <dbReference type="ARBA" id="ARBA00023180"/>
    </source>
</evidence>
<dbReference type="GeneID" id="106815093"/>
<keyword evidence="5" id="KW-0325">Glycoprotein</keyword>
<dbReference type="RefSeq" id="XP_014675007.1">
    <property type="nucleotide sequence ID" value="XM_014819521.1"/>
</dbReference>
<organism evidence="7 8">
    <name type="scientific">Priapulus caudatus</name>
    <name type="common">Priapulid worm</name>
    <dbReference type="NCBI Taxonomy" id="37621"/>
    <lineage>
        <taxon>Eukaryota</taxon>
        <taxon>Metazoa</taxon>
        <taxon>Ecdysozoa</taxon>
        <taxon>Scalidophora</taxon>
        <taxon>Priapulida</taxon>
        <taxon>Priapulimorpha</taxon>
        <taxon>Priapulimorphida</taxon>
        <taxon>Priapulidae</taxon>
        <taxon>Priapulus</taxon>
    </lineage>
</organism>
<reference evidence="8" key="1">
    <citation type="submission" date="2025-08" db="UniProtKB">
        <authorList>
            <consortium name="RefSeq"/>
        </authorList>
    </citation>
    <scope>IDENTIFICATION</scope>
</reference>
<dbReference type="Proteomes" id="UP000695022">
    <property type="component" value="Unplaced"/>
</dbReference>
<evidence type="ECO:0000256" key="2">
    <source>
        <dbReference type="ARBA" id="ARBA00022729"/>
    </source>
</evidence>
<evidence type="ECO:0000256" key="1">
    <source>
        <dbReference type="ARBA" id="ARBA00022669"/>
    </source>
</evidence>
<dbReference type="PANTHER" id="PTHR23301:SF0">
    <property type="entry name" value="CHITIN-BINDING TYPE-2 DOMAIN-CONTAINING PROTEIN-RELATED"/>
    <property type="match status" value="1"/>
</dbReference>
<dbReference type="InterPro" id="IPR051940">
    <property type="entry name" value="Chitin_bind-dev_reg"/>
</dbReference>
<dbReference type="InterPro" id="IPR002557">
    <property type="entry name" value="Chitin-bd_dom"/>
</dbReference>
<evidence type="ECO:0000313" key="7">
    <source>
        <dbReference type="Proteomes" id="UP000695022"/>
    </source>
</evidence>
<dbReference type="SUPFAM" id="SSF57625">
    <property type="entry name" value="Invertebrate chitin-binding proteins"/>
    <property type="match status" value="3"/>
</dbReference>
<accession>A0ABM1ES36</accession>
<dbReference type="PANTHER" id="PTHR23301">
    <property type="entry name" value="CHITIN BINDING PERITROPHIN-A"/>
    <property type="match status" value="1"/>
</dbReference>